<dbReference type="EMBL" id="QETF01000002">
    <property type="protein sequence ID" value="PWG18317.1"/>
    <property type="molecule type" value="Genomic_DNA"/>
</dbReference>
<protein>
    <recommendedName>
        <fullName evidence="8">Probable membrane transporter protein</fullName>
    </recommendedName>
</protein>
<evidence type="ECO:0000256" key="6">
    <source>
        <dbReference type="ARBA" id="ARBA00022989"/>
    </source>
</evidence>
<evidence type="ECO:0000256" key="8">
    <source>
        <dbReference type="RuleBase" id="RU363041"/>
    </source>
</evidence>
<gene>
    <name evidence="9" type="ORF">DFK10_03465</name>
</gene>
<proteinExistence type="inferred from homology"/>
<accession>A0A2V1PAI2</accession>
<sequence length="238" mass="24898">MEIWLILTCLMAGLVYGFAGFGAALVYMPIAVALVDPVMAVAAFAVASLGSILTVVPQAWPQADRRATLTMLAAAIALEPLGVWFLRTSDPTALRWAVSCVVFVTLAALLAGWRYRQVPGLPAWLGVGAGVGFLGGSVGLNGPVLVLFQLGGRDEVARTRANTIIVLSFSSFALLPVMGLQGAVTREAVMTGFIMLPAYALGGYLGRRLFIPARAGLYRGTAYAIIGVAGVMGLPIWG</sequence>
<evidence type="ECO:0000256" key="3">
    <source>
        <dbReference type="ARBA" id="ARBA00022448"/>
    </source>
</evidence>
<keyword evidence="10" id="KW-1185">Reference proteome</keyword>
<evidence type="ECO:0000256" key="2">
    <source>
        <dbReference type="ARBA" id="ARBA00009142"/>
    </source>
</evidence>
<keyword evidence="5 8" id="KW-0812">Transmembrane</keyword>
<dbReference type="GO" id="GO:0005886">
    <property type="term" value="C:plasma membrane"/>
    <property type="evidence" value="ECO:0007669"/>
    <property type="project" value="UniProtKB-SubCell"/>
</dbReference>
<feature type="transmembrane region" description="Helical" evidence="8">
    <location>
        <begin position="217"/>
        <end position="237"/>
    </location>
</feature>
<dbReference type="PANTHER" id="PTHR30269:SF37">
    <property type="entry name" value="MEMBRANE TRANSPORTER PROTEIN"/>
    <property type="match status" value="1"/>
</dbReference>
<keyword evidence="3" id="KW-0813">Transport</keyword>
<evidence type="ECO:0000256" key="5">
    <source>
        <dbReference type="ARBA" id="ARBA00022692"/>
    </source>
</evidence>
<feature type="transmembrane region" description="Helical" evidence="8">
    <location>
        <begin position="93"/>
        <end position="115"/>
    </location>
</feature>
<evidence type="ECO:0000313" key="10">
    <source>
        <dbReference type="Proteomes" id="UP000245293"/>
    </source>
</evidence>
<dbReference type="AlphaFoldDB" id="A0A2V1PAI2"/>
<comment type="subcellular location">
    <subcellularLocation>
        <location evidence="1 8">Cell membrane</location>
        <topology evidence="1 8">Multi-pass membrane protein</topology>
    </subcellularLocation>
</comment>
<feature type="transmembrane region" description="Helical" evidence="8">
    <location>
        <begin position="188"/>
        <end position="205"/>
    </location>
</feature>
<organism evidence="9 10">
    <name type="scientific">Salibaculum griseiflavum</name>
    <dbReference type="NCBI Taxonomy" id="1914409"/>
    <lineage>
        <taxon>Bacteria</taxon>
        <taxon>Pseudomonadati</taxon>
        <taxon>Pseudomonadota</taxon>
        <taxon>Alphaproteobacteria</taxon>
        <taxon>Rhodobacterales</taxon>
        <taxon>Roseobacteraceae</taxon>
        <taxon>Salibaculum</taxon>
    </lineage>
</organism>
<evidence type="ECO:0000256" key="1">
    <source>
        <dbReference type="ARBA" id="ARBA00004651"/>
    </source>
</evidence>
<feature type="transmembrane region" description="Helical" evidence="8">
    <location>
        <begin position="121"/>
        <end position="148"/>
    </location>
</feature>
<keyword evidence="7 8" id="KW-0472">Membrane</keyword>
<evidence type="ECO:0000256" key="7">
    <source>
        <dbReference type="ARBA" id="ARBA00023136"/>
    </source>
</evidence>
<evidence type="ECO:0000313" key="9">
    <source>
        <dbReference type="EMBL" id="PWG18317.1"/>
    </source>
</evidence>
<comment type="similarity">
    <text evidence="2 8">Belongs to the 4-toluene sulfonate uptake permease (TSUP) (TC 2.A.102) family.</text>
</comment>
<feature type="transmembrane region" description="Helical" evidence="8">
    <location>
        <begin position="39"/>
        <end position="60"/>
    </location>
</feature>
<dbReference type="Proteomes" id="UP000245293">
    <property type="component" value="Unassembled WGS sequence"/>
</dbReference>
<evidence type="ECO:0000256" key="4">
    <source>
        <dbReference type="ARBA" id="ARBA00022475"/>
    </source>
</evidence>
<dbReference type="Pfam" id="PF01925">
    <property type="entry name" value="TauE"/>
    <property type="match status" value="1"/>
</dbReference>
<dbReference type="InterPro" id="IPR052017">
    <property type="entry name" value="TSUP"/>
</dbReference>
<dbReference type="OrthoDB" id="9795324at2"/>
<name>A0A2V1PAI2_9RHOB</name>
<dbReference type="PANTHER" id="PTHR30269">
    <property type="entry name" value="TRANSMEMBRANE PROTEIN YFCA"/>
    <property type="match status" value="1"/>
</dbReference>
<comment type="caution">
    <text evidence="9">The sequence shown here is derived from an EMBL/GenBank/DDBJ whole genome shotgun (WGS) entry which is preliminary data.</text>
</comment>
<dbReference type="RefSeq" id="WP_109386593.1">
    <property type="nucleotide sequence ID" value="NZ_QETF01000002.1"/>
</dbReference>
<keyword evidence="4 8" id="KW-1003">Cell membrane</keyword>
<reference evidence="10" key="1">
    <citation type="submission" date="2018-05" db="EMBL/GenBank/DDBJ databases">
        <authorList>
            <person name="Du Z."/>
            <person name="Wang X."/>
        </authorList>
    </citation>
    <scope>NUCLEOTIDE SEQUENCE [LARGE SCALE GENOMIC DNA]</scope>
    <source>
        <strain evidence="10">WDS4C29</strain>
    </source>
</reference>
<feature type="transmembrane region" description="Helical" evidence="8">
    <location>
        <begin position="6"/>
        <end position="27"/>
    </location>
</feature>
<dbReference type="InterPro" id="IPR002781">
    <property type="entry name" value="TM_pro_TauE-like"/>
</dbReference>
<keyword evidence="6 8" id="KW-1133">Transmembrane helix</keyword>
<feature type="transmembrane region" description="Helical" evidence="8">
    <location>
        <begin position="160"/>
        <end position="182"/>
    </location>
</feature>
<feature type="transmembrane region" description="Helical" evidence="8">
    <location>
        <begin position="66"/>
        <end position="86"/>
    </location>
</feature>